<proteinExistence type="inferred from homology"/>
<keyword evidence="5" id="KW-0819">tRNA processing</keyword>
<dbReference type="GO" id="GO:0000408">
    <property type="term" value="C:EKC/KEOPS complex"/>
    <property type="evidence" value="ECO:0007669"/>
    <property type="project" value="TreeGrafter"/>
</dbReference>
<dbReference type="PhylomeDB" id="A0A060T1M9"/>
<dbReference type="Gene3D" id="3.30.310.50">
    <property type="entry name" value="Alpha-D-phosphohexomutase, C-terminal domain"/>
    <property type="match status" value="1"/>
</dbReference>
<name>A0A060T1M9_BLAAD</name>
<dbReference type="GO" id="GO:0008033">
    <property type="term" value="P:tRNA processing"/>
    <property type="evidence" value="ECO:0007669"/>
    <property type="project" value="UniProtKB-KW"/>
</dbReference>
<evidence type="ECO:0000313" key="7">
    <source>
        <dbReference type="EMBL" id="CDP35025.1"/>
    </source>
</evidence>
<gene>
    <name evidence="7" type="ORF">GNLVRS02_ARAD1C25916g</name>
</gene>
<evidence type="ECO:0000256" key="3">
    <source>
        <dbReference type="ARBA" id="ARBA00007073"/>
    </source>
</evidence>
<evidence type="ECO:0000256" key="1">
    <source>
        <dbReference type="ARBA" id="ARBA00004123"/>
    </source>
</evidence>
<reference evidence="7" key="2">
    <citation type="submission" date="2014-06" db="EMBL/GenBank/DDBJ databases">
        <title>The complete genome of Blastobotrys (Arxula) adeninivorans LS3 - a yeast of biotechnological interest.</title>
        <authorList>
            <person name="Kunze G."/>
            <person name="Gaillardin C."/>
            <person name="Czernicka M."/>
            <person name="Durrens P."/>
            <person name="Martin T."/>
            <person name="Boer E."/>
            <person name="Gabaldon T."/>
            <person name="Cruz J."/>
            <person name="Talla E."/>
            <person name="Marck C."/>
            <person name="Goffeau A."/>
            <person name="Barbe V."/>
            <person name="Baret P."/>
            <person name="Baronian K."/>
            <person name="Beier S."/>
            <person name="Bleykasten C."/>
            <person name="Bode R."/>
            <person name="Casaregola S."/>
            <person name="Despons L."/>
            <person name="Fairhead C."/>
            <person name="Giersberg M."/>
            <person name="Gierski P."/>
            <person name="Hahnel U."/>
            <person name="Hartmann A."/>
            <person name="Jankowska D."/>
            <person name="Jubin C."/>
            <person name="Jung P."/>
            <person name="Lafontaine I."/>
            <person name="Leh-Louis V."/>
            <person name="Lemaire M."/>
            <person name="Marcet-Houben M."/>
            <person name="Mascher M."/>
            <person name="Morel G."/>
            <person name="Richard G.-F."/>
            <person name="Riechen J."/>
            <person name="Sacerdot C."/>
            <person name="Sarkar A."/>
            <person name="Savel G."/>
            <person name="Schacherer J."/>
            <person name="Sherman D."/>
            <person name="Straub M.-L."/>
            <person name="Stein N."/>
            <person name="Thierry A."/>
            <person name="Trautwein-Schult A."/>
            <person name="Westhof E."/>
            <person name="Worch S."/>
            <person name="Dujon B."/>
            <person name="Souciet J.-L."/>
            <person name="Wincker P."/>
            <person name="Scholz U."/>
            <person name="Neuveglise N."/>
        </authorList>
    </citation>
    <scope>NUCLEOTIDE SEQUENCE</scope>
    <source>
        <strain evidence="7">LS3</strain>
    </source>
</reference>
<dbReference type="Pfam" id="PF09341">
    <property type="entry name" value="Pcc1"/>
    <property type="match status" value="1"/>
</dbReference>
<dbReference type="AlphaFoldDB" id="A0A060T1M9"/>
<evidence type="ECO:0000256" key="4">
    <source>
        <dbReference type="ARBA" id="ARBA00022490"/>
    </source>
</evidence>
<dbReference type="FunFam" id="3.30.310.50:FF:000005">
    <property type="entry name" value="L antigen family member 3"/>
    <property type="match status" value="1"/>
</dbReference>
<dbReference type="PANTHER" id="PTHR31283">
    <property type="entry name" value="EKC/KEOPS COMPLEX SUBUNIT PCC1 FAMILY MEMBER"/>
    <property type="match status" value="1"/>
</dbReference>
<keyword evidence="4" id="KW-0963">Cytoplasm</keyword>
<accession>A0A060T1M9</accession>
<reference evidence="7" key="1">
    <citation type="submission" date="2014-02" db="EMBL/GenBank/DDBJ databases">
        <authorList>
            <person name="Genoscope - CEA"/>
        </authorList>
    </citation>
    <scope>NUCLEOTIDE SEQUENCE</scope>
    <source>
        <strain evidence="7">LS3</strain>
    </source>
</reference>
<keyword evidence="6" id="KW-0539">Nucleus</keyword>
<dbReference type="PANTHER" id="PTHR31283:SF5">
    <property type="entry name" value="EKC_KEOPS COMPLEX SUBUNIT LAGE3"/>
    <property type="match status" value="1"/>
</dbReference>
<evidence type="ECO:0000256" key="5">
    <source>
        <dbReference type="ARBA" id="ARBA00022694"/>
    </source>
</evidence>
<evidence type="ECO:0000256" key="6">
    <source>
        <dbReference type="ARBA" id="ARBA00023242"/>
    </source>
</evidence>
<dbReference type="GO" id="GO:0070525">
    <property type="term" value="P:tRNA threonylcarbamoyladenosine metabolic process"/>
    <property type="evidence" value="ECO:0007669"/>
    <property type="project" value="TreeGrafter"/>
</dbReference>
<protein>
    <submittedName>
        <fullName evidence="7">ARAD1C25916p</fullName>
    </submittedName>
</protein>
<evidence type="ECO:0000256" key="2">
    <source>
        <dbReference type="ARBA" id="ARBA00004496"/>
    </source>
</evidence>
<sequence length="88" mass="9809">MTNDLQYQFSVTVPFETSRQANIALKSLDPDPELKPDQLNKVLSVKGNDLCATFSAVTDRTLRVGVNSFFDNLNLVVECMDQLDTVRG</sequence>
<organism evidence="7">
    <name type="scientific">Blastobotrys adeninivorans</name>
    <name type="common">Yeast</name>
    <name type="synonym">Arxula adeninivorans</name>
    <dbReference type="NCBI Taxonomy" id="409370"/>
    <lineage>
        <taxon>Eukaryota</taxon>
        <taxon>Fungi</taxon>
        <taxon>Dikarya</taxon>
        <taxon>Ascomycota</taxon>
        <taxon>Saccharomycotina</taxon>
        <taxon>Dipodascomycetes</taxon>
        <taxon>Dipodascales</taxon>
        <taxon>Trichomonascaceae</taxon>
        <taxon>Blastobotrys</taxon>
    </lineage>
</organism>
<dbReference type="GO" id="GO:0005634">
    <property type="term" value="C:nucleus"/>
    <property type="evidence" value="ECO:0007669"/>
    <property type="project" value="UniProtKB-SubCell"/>
</dbReference>
<comment type="subcellular location">
    <subcellularLocation>
        <location evidence="2">Cytoplasm</location>
    </subcellularLocation>
    <subcellularLocation>
        <location evidence="1">Nucleus</location>
    </subcellularLocation>
</comment>
<dbReference type="GO" id="GO:0005737">
    <property type="term" value="C:cytoplasm"/>
    <property type="evidence" value="ECO:0007669"/>
    <property type="project" value="UniProtKB-SubCell"/>
</dbReference>
<dbReference type="EMBL" id="HG937693">
    <property type="protein sequence ID" value="CDP35025.1"/>
    <property type="molecule type" value="Genomic_DNA"/>
</dbReference>
<comment type="similarity">
    <text evidence="3">Belongs to the CTAG/PCC1 family.</text>
</comment>
<dbReference type="InterPro" id="IPR015419">
    <property type="entry name" value="CTAG/Pcc1"/>
</dbReference>